<dbReference type="KEGG" id="cdiv:CPM_0488"/>
<protein>
    <recommendedName>
        <fullName evidence="5">DUF488 family protein</fullName>
    </recommendedName>
</protein>
<dbReference type="AlphaFoldDB" id="A0A1N5TAW9"/>
<sequence>MIILKRVYDLEDGDIGTRILVERLWPRGMKKDSLKLFWWAKDIAPSTELRKWFNHEDQKYAEFRERYMEELRHNKDIQKLAEICNKGDVIFLYSASNEKHNSAVVLKEFIEKNSHNY</sequence>
<dbReference type="InterPro" id="IPR052552">
    <property type="entry name" value="YeaO-like"/>
</dbReference>
<organism evidence="1 4">
    <name type="scientific">Cuniculiplasma divulgatum</name>
    <dbReference type="NCBI Taxonomy" id="1673428"/>
    <lineage>
        <taxon>Archaea</taxon>
        <taxon>Methanobacteriati</taxon>
        <taxon>Thermoplasmatota</taxon>
        <taxon>Thermoplasmata</taxon>
        <taxon>Thermoplasmatales</taxon>
        <taxon>Cuniculiplasmataceae</taxon>
        <taxon>Cuniculiplasma</taxon>
    </lineage>
</organism>
<dbReference type="EMBL" id="LT671858">
    <property type="protein sequence ID" value="SIM45471.1"/>
    <property type="molecule type" value="Genomic_DNA"/>
</dbReference>
<dbReference type="Pfam" id="PF22752">
    <property type="entry name" value="DUF488-N3i"/>
    <property type="match status" value="1"/>
</dbReference>
<dbReference type="OrthoDB" id="7940at2157"/>
<dbReference type="PANTHER" id="PTHR36849">
    <property type="entry name" value="CYTOPLASMIC PROTEIN-RELATED"/>
    <property type="match status" value="1"/>
</dbReference>
<dbReference type="RefSeq" id="WP_021789934.1">
    <property type="nucleotide sequence ID" value="NZ_LT671858.1"/>
</dbReference>
<evidence type="ECO:0000313" key="4">
    <source>
        <dbReference type="Proteomes" id="UP000195607"/>
    </source>
</evidence>
<dbReference type="EMBL" id="LT719092">
    <property type="protein sequence ID" value="SJK84368.1"/>
    <property type="molecule type" value="Genomic_DNA"/>
</dbReference>
<reference evidence="1 4" key="1">
    <citation type="submission" date="2016-04" db="EMBL/GenBank/DDBJ databases">
        <authorList>
            <person name="Evans L.H."/>
            <person name="Alamgir A."/>
            <person name="Owens N."/>
            <person name="Weber N.D."/>
            <person name="Virtaneva K."/>
            <person name="Barbian K."/>
            <person name="Babar A."/>
            <person name="Rosenke K."/>
        </authorList>
    </citation>
    <scope>NUCLEOTIDE SEQUENCE [LARGE SCALE GENOMIC DNA]</scope>
    <source>
        <strain evidence="1">S5</strain>
        <strain evidence="4">S5(T) (JCM 30642 \VKM B-2941)</strain>
    </source>
</reference>
<dbReference type="PANTHER" id="PTHR36849:SF1">
    <property type="entry name" value="CYTOPLASMIC PROTEIN"/>
    <property type="match status" value="1"/>
</dbReference>
<proteinExistence type="predicted"/>
<dbReference type="Proteomes" id="UP000187822">
    <property type="component" value="Chromosome I"/>
</dbReference>
<accession>A0A1N5TAW9</accession>
<evidence type="ECO:0000313" key="1">
    <source>
        <dbReference type="EMBL" id="SIM45471.1"/>
    </source>
</evidence>
<dbReference type="GeneID" id="41587812"/>
<name>A0A1N5TAW9_9ARCH</name>
<reference evidence="3" key="3">
    <citation type="submission" date="2016-06" db="EMBL/GenBank/DDBJ databases">
        <authorList>
            <person name="Toshchakov V.S."/>
        </authorList>
    </citation>
    <scope>NUCLEOTIDE SEQUENCE [LARGE SCALE GENOMIC DNA]</scope>
    <source>
        <strain>PM4 (JCM 30641</strain>
        <strain evidence="3">\VKM B-2940)</strain>
    </source>
</reference>
<dbReference type="Proteomes" id="UP000195607">
    <property type="component" value="Chromosome I"/>
</dbReference>
<reference evidence="2" key="2">
    <citation type="submission" date="2016-06" db="EMBL/GenBank/DDBJ databases">
        <authorList>
            <person name="Olsen C.W."/>
            <person name="Carey S."/>
            <person name="Hinshaw L."/>
            <person name="Karasin A.I."/>
        </authorList>
    </citation>
    <scope>NUCLEOTIDE SEQUENCE [LARGE SCALE GENOMIC DNA]</scope>
    <source>
        <strain evidence="2">PM4</strain>
    </source>
</reference>
<dbReference type="STRING" id="1673428.CPM_0488"/>
<evidence type="ECO:0000313" key="2">
    <source>
        <dbReference type="EMBL" id="SJK84368.1"/>
    </source>
</evidence>
<keyword evidence="3" id="KW-1185">Reference proteome</keyword>
<gene>
    <name evidence="2" type="ORF">CPM_0488</name>
    <name evidence="1" type="ORF">CSP5_0516</name>
</gene>
<evidence type="ECO:0008006" key="5">
    <source>
        <dbReference type="Google" id="ProtNLM"/>
    </source>
</evidence>
<evidence type="ECO:0000313" key="3">
    <source>
        <dbReference type="Proteomes" id="UP000187822"/>
    </source>
</evidence>